<reference evidence="2 3" key="1">
    <citation type="journal article" date="2019" name="Int. J. Syst. Evol. Microbiol.">
        <title>Anaerobacillus alkaliphilus sp. nov., a novel alkaliphilic and moderately halophilic bacterium.</title>
        <authorList>
            <person name="Borsodi A.K."/>
            <person name="Aszalos J.M."/>
            <person name="Bihari P."/>
            <person name="Nagy I."/>
            <person name="Schumann P."/>
            <person name="Sproer C."/>
            <person name="Kovacs A.L."/>
            <person name="Boka K."/>
            <person name="Dobosy P."/>
            <person name="Ovari M."/>
            <person name="Szili-Kovacs T."/>
            <person name="Toth E."/>
        </authorList>
    </citation>
    <scope>NUCLEOTIDE SEQUENCE [LARGE SCALE GENOMIC DNA]</scope>
    <source>
        <strain evidence="2 3">B16-10</strain>
    </source>
</reference>
<dbReference type="Proteomes" id="UP000290649">
    <property type="component" value="Unassembled WGS sequence"/>
</dbReference>
<sequence>MKTLRKLAIIILVLGLLHVGNTAFWYFLMERDISEIPFYIENFGRITLILYLILSLIIYVIKWVKDHEIHRT</sequence>
<proteinExistence type="predicted"/>
<accession>A0A4Q0VZU2</accession>
<protein>
    <submittedName>
        <fullName evidence="2">Uncharacterized protein</fullName>
    </submittedName>
</protein>
<feature type="transmembrane region" description="Helical" evidence="1">
    <location>
        <begin position="43"/>
        <end position="61"/>
    </location>
</feature>
<dbReference type="EMBL" id="QOUX01000001">
    <property type="protein sequence ID" value="RXJ04508.1"/>
    <property type="molecule type" value="Genomic_DNA"/>
</dbReference>
<gene>
    <name evidence="2" type="ORF">DS745_03755</name>
</gene>
<keyword evidence="1" id="KW-1133">Transmembrane helix</keyword>
<comment type="caution">
    <text evidence="2">The sequence shown here is derived from an EMBL/GenBank/DDBJ whole genome shotgun (WGS) entry which is preliminary data.</text>
</comment>
<feature type="transmembrane region" description="Helical" evidence="1">
    <location>
        <begin position="7"/>
        <end position="28"/>
    </location>
</feature>
<name>A0A4Q0VZU2_9BACI</name>
<keyword evidence="1" id="KW-0472">Membrane</keyword>
<evidence type="ECO:0000313" key="3">
    <source>
        <dbReference type="Proteomes" id="UP000290649"/>
    </source>
</evidence>
<dbReference type="RefSeq" id="WP_129076849.1">
    <property type="nucleotide sequence ID" value="NZ_QOUX01000001.1"/>
</dbReference>
<keyword evidence="1" id="KW-0812">Transmembrane</keyword>
<organism evidence="2 3">
    <name type="scientific">Anaerobacillus alkaliphilus</name>
    <dbReference type="NCBI Taxonomy" id="1548597"/>
    <lineage>
        <taxon>Bacteria</taxon>
        <taxon>Bacillati</taxon>
        <taxon>Bacillota</taxon>
        <taxon>Bacilli</taxon>
        <taxon>Bacillales</taxon>
        <taxon>Bacillaceae</taxon>
        <taxon>Anaerobacillus</taxon>
    </lineage>
</organism>
<dbReference type="AlphaFoldDB" id="A0A4Q0VZU2"/>
<keyword evidence="3" id="KW-1185">Reference proteome</keyword>
<evidence type="ECO:0000313" key="2">
    <source>
        <dbReference type="EMBL" id="RXJ04508.1"/>
    </source>
</evidence>
<evidence type="ECO:0000256" key="1">
    <source>
        <dbReference type="SAM" id="Phobius"/>
    </source>
</evidence>